<feature type="region of interest" description="Disordered" evidence="1">
    <location>
        <begin position="227"/>
        <end position="251"/>
    </location>
</feature>
<keyword evidence="3" id="KW-1185">Reference proteome</keyword>
<gene>
    <name evidence="2" type="ORF">Pla111_34680</name>
</gene>
<proteinExistence type="predicted"/>
<comment type="caution">
    <text evidence="2">The sequence shown here is derived from an EMBL/GenBank/DDBJ whole genome shotgun (WGS) entry which is preliminary data.</text>
</comment>
<name>A0A5C5VPV5_9BACT</name>
<evidence type="ECO:0000256" key="1">
    <source>
        <dbReference type="SAM" id="MobiDB-lite"/>
    </source>
</evidence>
<organism evidence="2 3">
    <name type="scientific">Botrimarina hoheduenensis</name>
    <dbReference type="NCBI Taxonomy" id="2528000"/>
    <lineage>
        <taxon>Bacteria</taxon>
        <taxon>Pseudomonadati</taxon>
        <taxon>Planctomycetota</taxon>
        <taxon>Planctomycetia</taxon>
        <taxon>Pirellulales</taxon>
        <taxon>Lacipirellulaceae</taxon>
        <taxon>Botrimarina</taxon>
    </lineage>
</organism>
<evidence type="ECO:0000313" key="3">
    <source>
        <dbReference type="Proteomes" id="UP000318995"/>
    </source>
</evidence>
<protein>
    <recommendedName>
        <fullName evidence="4">HEAT repeat protein</fullName>
    </recommendedName>
</protein>
<evidence type="ECO:0008006" key="4">
    <source>
        <dbReference type="Google" id="ProtNLM"/>
    </source>
</evidence>
<reference evidence="2 3" key="1">
    <citation type="submission" date="2019-02" db="EMBL/GenBank/DDBJ databases">
        <title>Deep-cultivation of Planctomycetes and their phenomic and genomic characterization uncovers novel biology.</title>
        <authorList>
            <person name="Wiegand S."/>
            <person name="Jogler M."/>
            <person name="Boedeker C."/>
            <person name="Pinto D."/>
            <person name="Vollmers J."/>
            <person name="Rivas-Marin E."/>
            <person name="Kohn T."/>
            <person name="Peeters S.H."/>
            <person name="Heuer A."/>
            <person name="Rast P."/>
            <person name="Oberbeckmann S."/>
            <person name="Bunk B."/>
            <person name="Jeske O."/>
            <person name="Meyerdierks A."/>
            <person name="Storesund J.E."/>
            <person name="Kallscheuer N."/>
            <person name="Luecker S."/>
            <person name="Lage O.M."/>
            <person name="Pohl T."/>
            <person name="Merkel B.J."/>
            <person name="Hornburger P."/>
            <person name="Mueller R.-W."/>
            <person name="Bruemmer F."/>
            <person name="Labrenz M."/>
            <person name="Spormann A.M."/>
            <person name="Op Den Camp H."/>
            <person name="Overmann J."/>
            <person name="Amann R."/>
            <person name="Jetten M.S.M."/>
            <person name="Mascher T."/>
            <person name="Medema M.H."/>
            <person name="Devos D.P."/>
            <person name="Kaster A.-K."/>
            <person name="Ovreas L."/>
            <person name="Rohde M."/>
            <person name="Galperin M.Y."/>
            <person name="Jogler C."/>
        </authorList>
    </citation>
    <scope>NUCLEOTIDE SEQUENCE [LARGE SCALE GENOMIC DNA]</scope>
    <source>
        <strain evidence="2 3">Pla111</strain>
    </source>
</reference>
<feature type="compositionally biased region" description="Basic and acidic residues" evidence="1">
    <location>
        <begin position="229"/>
        <end position="240"/>
    </location>
</feature>
<dbReference type="Proteomes" id="UP000318995">
    <property type="component" value="Unassembled WGS sequence"/>
</dbReference>
<dbReference type="EMBL" id="SJPH01000016">
    <property type="protein sequence ID" value="TWT40063.1"/>
    <property type="molecule type" value="Genomic_DNA"/>
</dbReference>
<sequence length="251" mass="27778">MSEKTLNYLARSAMQSVAVISIFALSLTDGSVLAEERMKAEDFMKQLAGDPEYQAMRQRKEAEQAKRSAMLDADEASLVAELREARVRVVMNRIPGQEYDGLPNSVWDLVNTEEPYPQAIPILLKHLDAEHHLAIREGIVRALAVAEARDIATERLIEEFVKIEDPESNLKWVVGMAIAATTTPKTGAKVAALALDKAHGKSRDQLPLGMLSADPDEASQYLQQMLEDPVTKKSASEAIKKLAKRREAKSK</sequence>
<dbReference type="RefSeq" id="WP_146575657.1">
    <property type="nucleotide sequence ID" value="NZ_SJPH01000016.1"/>
</dbReference>
<feature type="compositionally biased region" description="Basic residues" evidence="1">
    <location>
        <begin position="241"/>
        <end position="251"/>
    </location>
</feature>
<dbReference type="AlphaFoldDB" id="A0A5C5VPV5"/>
<accession>A0A5C5VPV5</accession>
<dbReference type="OrthoDB" id="712058at2"/>
<evidence type="ECO:0000313" key="2">
    <source>
        <dbReference type="EMBL" id="TWT40063.1"/>
    </source>
</evidence>